<feature type="domain" description="HTH deoR-type" evidence="4">
    <location>
        <begin position="3"/>
        <end position="58"/>
    </location>
</feature>
<evidence type="ECO:0000259" key="4">
    <source>
        <dbReference type="PROSITE" id="PS51000"/>
    </source>
</evidence>
<dbReference type="SUPFAM" id="SSF100950">
    <property type="entry name" value="NagB/RpiA/CoA transferase-like"/>
    <property type="match status" value="1"/>
</dbReference>
<gene>
    <name evidence="5" type="ORF">JFL75_09650</name>
</gene>
<dbReference type="InterPro" id="IPR050313">
    <property type="entry name" value="Carb_Metab_HTH_regulators"/>
</dbReference>
<keyword evidence="2" id="KW-0238">DNA-binding</keyword>
<accession>A0A7T7XRI4</accession>
<dbReference type="Pfam" id="PF08220">
    <property type="entry name" value="HTH_DeoR"/>
    <property type="match status" value="1"/>
</dbReference>
<organism evidence="5 6">
    <name type="scientific">Breznakiella homolactica</name>
    <dbReference type="NCBI Taxonomy" id="2798577"/>
    <lineage>
        <taxon>Bacteria</taxon>
        <taxon>Pseudomonadati</taxon>
        <taxon>Spirochaetota</taxon>
        <taxon>Spirochaetia</taxon>
        <taxon>Spirochaetales</taxon>
        <taxon>Breznakiellaceae</taxon>
        <taxon>Breznakiella</taxon>
    </lineage>
</organism>
<proteinExistence type="predicted"/>
<dbReference type="PROSITE" id="PS00894">
    <property type="entry name" value="HTH_DEOR_1"/>
    <property type="match status" value="1"/>
</dbReference>
<protein>
    <submittedName>
        <fullName evidence="5">DeoR/GlpR transcriptional regulator</fullName>
    </submittedName>
</protein>
<dbReference type="Gene3D" id="3.40.50.1360">
    <property type="match status" value="1"/>
</dbReference>
<dbReference type="KEGG" id="bhc:JFL75_09650"/>
<keyword evidence="1" id="KW-0805">Transcription regulation</keyword>
<dbReference type="EMBL" id="CP067089">
    <property type="protein sequence ID" value="QQO11153.1"/>
    <property type="molecule type" value="Genomic_DNA"/>
</dbReference>
<dbReference type="SUPFAM" id="SSF46785">
    <property type="entry name" value="Winged helix' DNA-binding domain"/>
    <property type="match status" value="1"/>
</dbReference>
<dbReference type="AlphaFoldDB" id="A0A7T7XRI4"/>
<dbReference type="PRINTS" id="PR00037">
    <property type="entry name" value="HTHLACR"/>
</dbReference>
<dbReference type="PANTHER" id="PTHR30363:SF44">
    <property type="entry name" value="AGA OPERON TRANSCRIPTIONAL REPRESSOR-RELATED"/>
    <property type="match status" value="1"/>
</dbReference>
<dbReference type="SMART" id="SM00420">
    <property type="entry name" value="HTH_DEOR"/>
    <property type="match status" value="1"/>
</dbReference>
<name>A0A7T7XRI4_9SPIR</name>
<dbReference type="PROSITE" id="PS51000">
    <property type="entry name" value="HTH_DEOR_2"/>
    <property type="match status" value="1"/>
</dbReference>
<evidence type="ECO:0000256" key="2">
    <source>
        <dbReference type="ARBA" id="ARBA00023125"/>
    </source>
</evidence>
<dbReference type="GO" id="GO:0003700">
    <property type="term" value="F:DNA-binding transcription factor activity"/>
    <property type="evidence" value="ECO:0007669"/>
    <property type="project" value="InterPro"/>
</dbReference>
<dbReference type="Proteomes" id="UP000595917">
    <property type="component" value="Chromosome"/>
</dbReference>
<dbReference type="InterPro" id="IPR018356">
    <property type="entry name" value="Tscrpt_reg_HTH_DeoR_CS"/>
</dbReference>
<evidence type="ECO:0000313" key="5">
    <source>
        <dbReference type="EMBL" id="QQO11153.1"/>
    </source>
</evidence>
<dbReference type="Pfam" id="PF00455">
    <property type="entry name" value="DeoRC"/>
    <property type="match status" value="1"/>
</dbReference>
<dbReference type="Gene3D" id="1.10.10.10">
    <property type="entry name" value="Winged helix-like DNA-binding domain superfamily/Winged helix DNA-binding domain"/>
    <property type="match status" value="1"/>
</dbReference>
<evidence type="ECO:0000313" key="6">
    <source>
        <dbReference type="Proteomes" id="UP000595917"/>
    </source>
</evidence>
<dbReference type="InterPro" id="IPR037171">
    <property type="entry name" value="NagB/RpiA_transferase-like"/>
</dbReference>
<dbReference type="GO" id="GO:0003677">
    <property type="term" value="F:DNA binding"/>
    <property type="evidence" value="ECO:0007669"/>
    <property type="project" value="UniProtKB-KW"/>
</dbReference>
<keyword evidence="6" id="KW-1185">Reference proteome</keyword>
<dbReference type="RefSeq" id="WP_215628462.1">
    <property type="nucleotide sequence ID" value="NZ_CP067089.2"/>
</dbReference>
<dbReference type="InterPro" id="IPR036388">
    <property type="entry name" value="WH-like_DNA-bd_sf"/>
</dbReference>
<sequence>MNTIKRRLKILELLKTERSVKISQLTELFQVSRVTVRADLDELERKGLLIRTRGGALHPENLPLVRMLMENLKEKQDEKEAICRAAMRFIKSGMNIIIDTGSTMVHLARLVSEMNITVTTNSVLVLDELRDAQSVEVFVAGGMLRRPYMSLMDTATSFMFDQIHADILFLGCPGFSVNKNITTTTIIEAETKKQMIKSASMVCLLADSSKKDKMFMANVCGWDSIDYFITDALTEEDIVQIAEYGVQTIIAKD</sequence>
<keyword evidence="3" id="KW-0804">Transcription</keyword>
<dbReference type="InterPro" id="IPR014036">
    <property type="entry name" value="DeoR-like_C"/>
</dbReference>
<reference evidence="5" key="1">
    <citation type="submission" date="2021-01" db="EMBL/GenBank/DDBJ databases">
        <title>Description of Breznakiella homolactica.</title>
        <authorList>
            <person name="Song Y."/>
            <person name="Brune A."/>
        </authorList>
    </citation>
    <scope>NUCLEOTIDE SEQUENCE</scope>
    <source>
        <strain evidence="5">RmG30</strain>
    </source>
</reference>
<evidence type="ECO:0000256" key="1">
    <source>
        <dbReference type="ARBA" id="ARBA00023015"/>
    </source>
</evidence>
<dbReference type="SMART" id="SM01134">
    <property type="entry name" value="DeoRC"/>
    <property type="match status" value="1"/>
</dbReference>
<dbReference type="InterPro" id="IPR001034">
    <property type="entry name" value="DeoR_HTH"/>
</dbReference>
<dbReference type="InterPro" id="IPR036390">
    <property type="entry name" value="WH_DNA-bd_sf"/>
</dbReference>
<evidence type="ECO:0000256" key="3">
    <source>
        <dbReference type="ARBA" id="ARBA00023163"/>
    </source>
</evidence>
<dbReference type="PANTHER" id="PTHR30363">
    <property type="entry name" value="HTH-TYPE TRANSCRIPTIONAL REGULATOR SRLR-RELATED"/>
    <property type="match status" value="1"/>
</dbReference>